<name>A0A956M395_UNCEI</name>
<dbReference type="CDD" id="cd14014">
    <property type="entry name" value="STKc_PknB_like"/>
    <property type="match status" value="1"/>
</dbReference>
<keyword evidence="2 5" id="KW-0547">Nucleotide-binding</keyword>
<evidence type="ECO:0000256" key="3">
    <source>
        <dbReference type="ARBA" id="ARBA00022777"/>
    </source>
</evidence>
<evidence type="ECO:0000259" key="7">
    <source>
        <dbReference type="PROSITE" id="PS50011"/>
    </source>
</evidence>
<feature type="compositionally biased region" description="Low complexity" evidence="6">
    <location>
        <begin position="462"/>
        <end position="478"/>
    </location>
</feature>
<dbReference type="GO" id="GO:0005524">
    <property type="term" value="F:ATP binding"/>
    <property type="evidence" value="ECO:0007669"/>
    <property type="project" value="UniProtKB-UniRule"/>
</dbReference>
<evidence type="ECO:0000256" key="4">
    <source>
        <dbReference type="ARBA" id="ARBA00022840"/>
    </source>
</evidence>
<feature type="non-terminal residue" evidence="8">
    <location>
        <position position="608"/>
    </location>
</feature>
<feature type="region of interest" description="Disordered" evidence="6">
    <location>
        <begin position="299"/>
        <end position="390"/>
    </location>
</feature>
<feature type="binding site" evidence="5">
    <location>
        <position position="56"/>
    </location>
    <ligand>
        <name>ATP</name>
        <dbReference type="ChEBI" id="CHEBI:30616"/>
    </ligand>
</feature>
<dbReference type="PROSITE" id="PS00108">
    <property type="entry name" value="PROTEIN_KINASE_ST"/>
    <property type="match status" value="1"/>
</dbReference>
<feature type="domain" description="Protein kinase" evidence="7">
    <location>
        <begin position="27"/>
        <end position="296"/>
    </location>
</feature>
<keyword evidence="4 5" id="KW-0067">ATP-binding</keyword>
<evidence type="ECO:0000256" key="6">
    <source>
        <dbReference type="SAM" id="MobiDB-lite"/>
    </source>
</evidence>
<dbReference type="InterPro" id="IPR011009">
    <property type="entry name" value="Kinase-like_dom_sf"/>
</dbReference>
<evidence type="ECO:0000313" key="9">
    <source>
        <dbReference type="Proteomes" id="UP000697710"/>
    </source>
</evidence>
<comment type="caution">
    <text evidence="8">The sequence shown here is derived from an EMBL/GenBank/DDBJ whole genome shotgun (WGS) entry which is preliminary data.</text>
</comment>
<feature type="compositionally biased region" description="Gly residues" evidence="6">
    <location>
        <begin position="526"/>
        <end position="536"/>
    </location>
</feature>
<evidence type="ECO:0000313" key="8">
    <source>
        <dbReference type="EMBL" id="MCA9729857.1"/>
    </source>
</evidence>
<dbReference type="Proteomes" id="UP000697710">
    <property type="component" value="Unassembled WGS sequence"/>
</dbReference>
<evidence type="ECO:0000256" key="1">
    <source>
        <dbReference type="ARBA" id="ARBA00022679"/>
    </source>
</evidence>
<proteinExistence type="predicted"/>
<feature type="compositionally biased region" description="Low complexity" evidence="6">
    <location>
        <begin position="374"/>
        <end position="390"/>
    </location>
</feature>
<organism evidence="8 9">
    <name type="scientific">Eiseniibacteriota bacterium</name>
    <dbReference type="NCBI Taxonomy" id="2212470"/>
    <lineage>
        <taxon>Bacteria</taxon>
        <taxon>Candidatus Eiseniibacteriota</taxon>
    </lineage>
</organism>
<dbReference type="SMART" id="SM00220">
    <property type="entry name" value="S_TKc"/>
    <property type="match status" value="1"/>
</dbReference>
<keyword evidence="3 8" id="KW-0418">Kinase</keyword>
<dbReference type="EMBL" id="JAGQHR010000871">
    <property type="protein sequence ID" value="MCA9729857.1"/>
    <property type="molecule type" value="Genomic_DNA"/>
</dbReference>
<dbReference type="PROSITE" id="PS50011">
    <property type="entry name" value="PROTEIN_KINASE_DOM"/>
    <property type="match status" value="1"/>
</dbReference>
<gene>
    <name evidence="8" type="ORF">KC729_19390</name>
</gene>
<dbReference type="AlphaFoldDB" id="A0A956M395"/>
<accession>A0A956M395</accession>
<dbReference type="GO" id="GO:0004674">
    <property type="term" value="F:protein serine/threonine kinase activity"/>
    <property type="evidence" value="ECO:0007669"/>
    <property type="project" value="TreeGrafter"/>
</dbReference>
<protein>
    <submittedName>
        <fullName evidence="8">Protein kinase</fullName>
    </submittedName>
</protein>
<sequence length="608" mass="62349">MTPPPASPDPHRTVAQLATGQRFLGRYSLKKVLGRGGFGVVWLAHDDELEMDVAIKFLSDLIVNNPEAIDDLKRETRYSLRLTHPNIMRIYGFLQGPDLAGVSMEYVDGGTLSALKIERPNRCFDADVLAPLVAKLCDALFYAHTRVKVAHRDLKPGNLMVDSSGDLKVADFGISRSISDTQTALTQAGTSGTPAYMSPQQMMGERSQVTDDIYSLGATLYDLLAGKPPFYQGNVVEQVRSARPISIAQRRADLGIEAPPVPAGWETVIASCLEKRAEDRPQSAAEVAARLDLPVFSSWRESTPIGTPRNAEEGGFATPTSQGTPPDNRLVTPPSSSSIGSVAGARGTPAAVGSSHPAHDATRAVVPPGPPSPVQVSGAASTAGGAPSAAAGASVAPARAAAPVSGRPDSGASRGAKVWMLPLLGVLVLAAAGWLTLRPGGWLRPSDSGQGRTGEERAAAVDSRAPTASSTSPTDRSPGSPSGNGREAGGDESVSGADAGTAGSGGSGEPIDSPEGAVERLATGVETGGSVTGGESGPTESASGASSSSGAPARPDPSPSDRGGEPQKAPTGPMADDYARAAEAAIVSERWDVAERQVTALEAIAPAD</sequence>
<dbReference type="PANTHER" id="PTHR43289:SF6">
    <property type="entry name" value="SERINE_THREONINE-PROTEIN KINASE NEKL-3"/>
    <property type="match status" value="1"/>
</dbReference>
<feature type="compositionally biased region" description="Low complexity" evidence="6">
    <location>
        <begin position="537"/>
        <end position="553"/>
    </location>
</feature>
<dbReference type="InterPro" id="IPR000719">
    <property type="entry name" value="Prot_kinase_dom"/>
</dbReference>
<evidence type="ECO:0000256" key="2">
    <source>
        <dbReference type="ARBA" id="ARBA00022741"/>
    </source>
</evidence>
<dbReference type="InterPro" id="IPR008271">
    <property type="entry name" value="Ser/Thr_kinase_AS"/>
</dbReference>
<evidence type="ECO:0000256" key="5">
    <source>
        <dbReference type="PROSITE-ProRule" id="PRU10141"/>
    </source>
</evidence>
<reference evidence="8" key="2">
    <citation type="journal article" date="2021" name="Microbiome">
        <title>Successional dynamics and alternative stable states in a saline activated sludge microbial community over 9 years.</title>
        <authorList>
            <person name="Wang Y."/>
            <person name="Ye J."/>
            <person name="Ju F."/>
            <person name="Liu L."/>
            <person name="Boyd J.A."/>
            <person name="Deng Y."/>
            <person name="Parks D.H."/>
            <person name="Jiang X."/>
            <person name="Yin X."/>
            <person name="Woodcroft B.J."/>
            <person name="Tyson G.W."/>
            <person name="Hugenholtz P."/>
            <person name="Polz M.F."/>
            <person name="Zhang T."/>
        </authorList>
    </citation>
    <scope>NUCLEOTIDE SEQUENCE</scope>
    <source>
        <strain evidence="8">HKST-UBA01</strain>
    </source>
</reference>
<keyword evidence="1" id="KW-0808">Transferase</keyword>
<feature type="region of interest" description="Disordered" evidence="6">
    <location>
        <begin position="438"/>
        <end position="581"/>
    </location>
</feature>
<dbReference type="SUPFAM" id="SSF56112">
    <property type="entry name" value="Protein kinase-like (PK-like)"/>
    <property type="match status" value="1"/>
</dbReference>
<dbReference type="Gene3D" id="1.10.510.10">
    <property type="entry name" value="Transferase(Phosphotransferase) domain 1"/>
    <property type="match status" value="1"/>
</dbReference>
<dbReference type="PANTHER" id="PTHR43289">
    <property type="entry name" value="MITOGEN-ACTIVATED PROTEIN KINASE KINASE KINASE 20-RELATED"/>
    <property type="match status" value="1"/>
</dbReference>
<dbReference type="PROSITE" id="PS00107">
    <property type="entry name" value="PROTEIN_KINASE_ATP"/>
    <property type="match status" value="1"/>
</dbReference>
<reference evidence="8" key="1">
    <citation type="submission" date="2020-04" db="EMBL/GenBank/DDBJ databases">
        <authorList>
            <person name="Zhang T."/>
        </authorList>
    </citation>
    <scope>NUCLEOTIDE SEQUENCE</scope>
    <source>
        <strain evidence="8">HKST-UBA01</strain>
    </source>
</reference>
<dbReference type="InterPro" id="IPR017441">
    <property type="entry name" value="Protein_kinase_ATP_BS"/>
</dbReference>
<dbReference type="Gene3D" id="3.30.200.20">
    <property type="entry name" value="Phosphorylase Kinase, domain 1"/>
    <property type="match status" value="1"/>
</dbReference>
<dbReference type="Pfam" id="PF00069">
    <property type="entry name" value="Pkinase"/>
    <property type="match status" value="1"/>
</dbReference>